<evidence type="ECO:0000313" key="3">
    <source>
        <dbReference type="EMBL" id="PTQ46892.1"/>
    </source>
</evidence>
<dbReference type="PANTHER" id="PTHR33787:SF4">
    <property type="entry name" value="YCF20-LIKE PROTEIN"/>
    <property type="match status" value="1"/>
</dbReference>
<keyword evidence="2" id="KW-1133">Transmembrane helix</keyword>
<dbReference type="EMBL" id="KZ772681">
    <property type="protein sequence ID" value="PTQ46892.1"/>
    <property type="molecule type" value="Genomic_DNA"/>
</dbReference>
<evidence type="ECO:0000313" key="4">
    <source>
        <dbReference type="Proteomes" id="UP000244005"/>
    </source>
</evidence>
<keyword evidence="2" id="KW-0812">Transmembrane</keyword>
<organism evidence="3 4">
    <name type="scientific">Marchantia polymorpha</name>
    <name type="common">Common liverwort</name>
    <name type="synonym">Marchantia aquatica</name>
    <dbReference type="NCBI Taxonomy" id="3197"/>
    <lineage>
        <taxon>Eukaryota</taxon>
        <taxon>Viridiplantae</taxon>
        <taxon>Streptophyta</taxon>
        <taxon>Embryophyta</taxon>
        <taxon>Marchantiophyta</taxon>
        <taxon>Marchantiopsida</taxon>
        <taxon>Marchantiidae</taxon>
        <taxon>Marchantiales</taxon>
        <taxon>Marchantiaceae</taxon>
        <taxon>Marchantia</taxon>
    </lineage>
</organism>
<evidence type="ECO:0008006" key="5">
    <source>
        <dbReference type="Google" id="ProtNLM"/>
    </source>
</evidence>
<gene>
    <name evidence="3" type="ORF">MARPO_0009s0023</name>
</gene>
<accession>A0A2R6XLC3</accession>
<evidence type="ECO:0000256" key="1">
    <source>
        <dbReference type="ARBA" id="ARBA00009846"/>
    </source>
</evidence>
<reference evidence="4" key="1">
    <citation type="journal article" date="2017" name="Cell">
        <title>Insights into land plant evolution garnered from the Marchantia polymorpha genome.</title>
        <authorList>
            <person name="Bowman J.L."/>
            <person name="Kohchi T."/>
            <person name="Yamato K.T."/>
            <person name="Jenkins J."/>
            <person name="Shu S."/>
            <person name="Ishizaki K."/>
            <person name="Yamaoka S."/>
            <person name="Nishihama R."/>
            <person name="Nakamura Y."/>
            <person name="Berger F."/>
            <person name="Adam C."/>
            <person name="Aki S.S."/>
            <person name="Althoff F."/>
            <person name="Araki T."/>
            <person name="Arteaga-Vazquez M.A."/>
            <person name="Balasubrmanian S."/>
            <person name="Barry K."/>
            <person name="Bauer D."/>
            <person name="Boehm C.R."/>
            <person name="Briginshaw L."/>
            <person name="Caballero-Perez J."/>
            <person name="Catarino B."/>
            <person name="Chen F."/>
            <person name="Chiyoda S."/>
            <person name="Chovatia M."/>
            <person name="Davies K.M."/>
            <person name="Delmans M."/>
            <person name="Demura T."/>
            <person name="Dierschke T."/>
            <person name="Dolan L."/>
            <person name="Dorantes-Acosta A.E."/>
            <person name="Eklund D.M."/>
            <person name="Florent S.N."/>
            <person name="Flores-Sandoval E."/>
            <person name="Fujiyama A."/>
            <person name="Fukuzawa H."/>
            <person name="Galik B."/>
            <person name="Grimanelli D."/>
            <person name="Grimwood J."/>
            <person name="Grossniklaus U."/>
            <person name="Hamada T."/>
            <person name="Haseloff J."/>
            <person name="Hetherington A.J."/>
            <person name="Higo A."/>
            <person name="Hirakawa Y."/>
            <person name="Hundley H.N."/>
            <person name="Ikeda Y."/>
            <person name="Inoue K."/>
            <person name="Inoue S.I."/>
            <person name="Ishida S."/>
            <person name="Jia Q."/>
            <person name="Kakita M."/>
            <person name="Kanazawa T."/>
            <person name="Kawai Y."/>
            <person name="Kawashima T."/>
            <person name="Kennedy M."/>
            <person name="Kinose K."/>
            <person name="Kinoshita T."/>
            <person name="Kohara Y."/>
            <person name="Koide E."/>
            <person name="Komatsu K."/>
            <person name="Kopischke S."/>
            <person name="Kubo M."/>
            <person name="Kyozuka J."/>
            <person name="Lagercrantz U."/>
            <person name="Lin S.S."/>
            <person name="Lindquist E."/>
            <person name="Lipzen A.M."/>
            <person name="Lu C.W."/>
            <person name="De Luna E."/>
            <person name="Martienssen R.A."/>
            <person name="Minamino N."/>
            <person name="Mizutani M."/>
            <person name="Mizutani M."/>
            <person name="Mochizuki N."/>
            <person name="Monte I."/>
            <person name="Mosher R."/>
            <person name="Nagasaki H."/>
            <person name="Nakagami H."/>
            <person name="Naramoto S."/>
            <person name="Nishitani K."/>
            <person name="Ohtani M."/>
            <person name="Okamoto T."/>
            <person name="Okumura M."/>
            <person name="Phillips J."/>
            <person name="Pollak B."/>
            <person name="Reinders A."/>
            <person name="Rovekamp M."/>
            <person name="Sano R."/>
            <person name="Sawa S."/>
            <person name="Schmid M.W."/>
            <person name="Shirakawa M."/>
            <person name="Solano R."/>
            <person name="Spunde A."/>
            <person name="Suetsugu N."/>
            <person name="Sugano S."/>
            <person name="Sugiyama A."/>
            <person name="Sun R."/>
            <person name="Suzuki Y."/>
            <person name="Takenaka M."/>
            <person name="Takezawa D."/>
            <person name="Tomogane H."/>
            <person name="Tsuzuki M."/>
            <person name="Ueda T."/>
            <person name="Umeda M."/>
            <person name="Ward J.M."/>
            <person name="Watanabe Y."/>
            <person name="Yazaki K."/>
            <person name="Yokoyama R."/>
            <person name="Yoshitake Y."/>
            <person name="Yotsui I."/>
            <person name="Zachgo S."/>
            <person name="Schmutz J."/>
        </authorList>
    </citation>
    <scope>NUCLEOTIDE SEQUENCE [LARGE SCALE GENOMIC DNA]</scope>
    <source>
        <strain evidence="4">Tak-1</strain>
    </source>
</reference>
<dbReference type="GO" id="GO:0009507">
    <property type="term" value="C:chloroplast"/>
    <property type="evidence" value="ECO:0000318"/>
    <property type="project" value="GO_Central"/>
</dbReference>
<protein>
    <recommendedName>
        <fullName evidence="5">Ycf20-like protein</fullName>
    </recommendedName>
</protein>
<evidence type="ECO:0000256" key="2">
    <source>
        <dbReference type="SAM" id="Phobius"/>
    </source>
</evidence>
<sequence>MLAQAGAMRLASKIQLRTVSIHAARARAPLQESGAAWISKAKPSTFAGDALGLNSSNLRRDCRASTFLIKSALNTSTSPENSEDGGGPFGFGTTRLGRIIANRQRDFTNKFNTVRKKFPLKIFLLLLGYYSANALATILGQTGDWDVLAAGILVALIEGVGYLMYRLPSVLGVRGKELIVYVNFWKSGFSFGLFVDAFKLGS</sequence>
<dbReference type="OrthoDB" id="1853217at2759"/>
<dbReference type="AlphaFoldDB" id="A0A2R6XLC3"/>
<feature type="transmembrane region" description="Helical" evidence="2">
    <location>
        <begin position="147"/>
        <end position="165"/>
    </location>
</feature>
<dbReference type="InterPro" id="IPR007572">
    <property type="entry name" value="Uncharacterised_Ycf20"/>
</dbReference>
<proteinExistence type="inferred from homology"/>
<feature type="transmembrane region" description="Helical" evidence="2">
    <location>
        <begin position="122"/>
        <end position="141"/>
    </location>
</feature>
<name>A0A2R6XLC3_MARPO</name>
<comment type="similarity">
    <text evidence="1">Belongs to the ycf20 family.</text>
</comment>
<keyword evidence="2" id="KW-0472">Membrane</keyword>
<dbReference type="Proteomes" id="UP000244005">
    <property type="component" value="Unassembled WGS sequence"/>
</dbReference>
<dbReference type="Gramene" id="Mp7g13370.1">
    <property type="protein sequence ID" value="Mp7g13370.1.cds1"/>
    <property type="gene ID" value="Mp7g13370"/>
</dbReference>
<dbReference type="Pfam" id="PF04483">
    <property type="entry name" value="DUF565"/>
    <property type="match status" value="1"/>
</dbReference>
<keyword evidence="4" id="KW-1185">Reference proteome</keyword>
<dbReference type="PANTHER" id="PTHR33787">
    <property type="match status" value="1"/>
</dbReference>
<dbReference type="GO" id="GO:0010196">
    <property type="term" value="P:nonphotochemical quenching"/>
    <property type="evidence" value="ECO:0000318"/>
    <property type="project" value="GO_Central"/>
</dbReference>